<dbReference type="AlphaFoldDB" id="A0A0C9WR05"/>
<dbReference type="OrthoDB" id="10359567at2759"/>
<gene>
    <name evidence="1" type="ORF">K443DRAFT_126551</name>
</gene>
<evidence type="ECO:0000313" key="1">
    <source>
        <dbReference type="EMBL" id="KIJ90238.1"/>
    </source>
</evidence>
<evidence type="ECO:0000313" key="2">
    <source>
        <dbReference type="Proteomes" id="UP000054477"/>
    </source>
</evidence>
<keyword evidence="2" id="KW-1185">Reference proteome</keyword>
<proteinExistence type="predicted"/>
<organism evidence="1 2">
    <name type="scientific">Laccaria amethystina LaAM-08-1</name>
    <dbReference type="NCBI Taxonomy" id="1095629"/>
    <lineage>
        <taxon>Eukaryota</taxon>
        <taxon>Fungi</taxon>
        <taxon>Dikarya</taxon>
        <taxon>Basidiomycota</taxon>
        <taxon>Agaricomycotina</taxon>
        <taxon>Agaricomycetes</taxon>
        <taxon>Agaricomycetidae</taxon>
        <taxon>Agaricales</taxon>
        <taxon>Agaricineae</taxon>
        <taxon>Hydnangiaceae</taxon>
        <taxon>Laccaria</taxon>
    </lineage>
</organism>
<accession>A0A0C9WR05</accession>
<dbReference type="HOGENOM" id="CLU_2061877_0_0_1"/>
<dbReference type="EMBL" id="KN839241">
    <property type="protein sequence ID" value="KIJ90238.1"/>
    <property type="molecule type" value="Genomic_DNA"/>
</dbReference>
<protein>
    <submittedName>
        <fullName evidence="1">Uncharacterized protein</fullName>
    </submittedName>
</protein>
<name>A0A0C9WR05_9AGAR</name>
<reference evidence="2" key="2">
    <citation type="submission" date="2015-01" db="EMBL/GenBank/DDBJ databases">
        <title>Evolutionary Origins and Diversification of the Mycorrhizal Mutualists.</title>
        <authorList>
            <consortium name="DOE Joint Genome Institute"/>
            <consortium name="Mycorrhizal Genomics Consortium"/>
            <person name="Kohler A."/>
            <person name="Kuo A."/>
            <person name="Nagy L.G."/>
            <person name="Floudas D."/>
            <person name="Copeland A."/>
            <person name="Barry K.W."/>
            <person name="Cichocki N."/>
            <person name="Veneault-Fourrey C."/>
            <person name="LaButti K."/>
            <person name="Lindquist E.A."/>
            <person name="Lipzen A."/>
            <person name="Lundell T."/>
            <person name="Morin E."/>
            <person name="Murat C."/>
            <person name="Riley R."/>
            <person name="Ohm R."/>
            <person name="Sun H."/>
            <person name="Tunlid A."/>
            <person name="Henrissat B."/>
            <person name="Grigoriev I.V."/>
            <person name="Hibbett D.S."/>
            <person name="Martin F."/>
        </authorList>
    </citation>
    <scope>NUCLEOTIDE SEQUENCE [LARGE SCALE GENOMIC DNA]</scope>
    <source>
        <strain evidence="2">LaAM-08-1</strain>
    </source>
</reference>
<dbReference type="Proteomes" id="UP000054477">
    <property type="component" value="Unassembled WGS sequence"/>
</dbReference>
<reference evidence="1 2" key="1">
    <citation type="submission" date="2014-04" db="EMBL/GenBank/DDBJ databases">
        <authorList>
            <consortium name="DOE Joint Genome Institute"/>
            <person name="Kuo A."/>
            <person name="Kohler A."/>
            <person name="Nagy L.G."/>
            <person name="Floudas D."/>
            <person name="Copeland A."/>
            <person name="Barry K.W."/>
            <person name="Cichocki N."/>
            <person name="Veneault-Fourrey C."/>
            <person name="LaButti K."/>
            <person name="Lindquist E.A."/>
            <person name="Lipzen A."/>
            <person name="Lundell T."/>
            <person name="Morin E."/>
            <person name="Murat C."/>
            <person name="Sun H."/>
            <person name="Tunlid A."/>
            <person name="Henrissat B."/>
            <person name="Grigoriev I.V."/>
            <person name="Hibbett D.S."/>
            <person name="Martin F."/>
            <person name="Nordberg H.P."/>
            <person name="Cantor M.N."/>
            <person name="Hua S.X."/>
        </authorList>
    </citation>
    <scope>NUCLEOTIDE SEQUENCE [LARGE SCALE GENOMIC DNA]</scope>
    <source>
        <strain evidence="1 2">LaAM-08-1</strain>
    </source>
</reference>
<sequence length="119" mass="13669">MSTPLAFPCMVHVRSSSLCPNPLCNIKVPHDFHDLLLVPPIPVGVKQLEVAQFMYPNPFPSVNCWRLVSPLTFNPEDEPQVYLQDGYGTVRLSRMAIEREGWVIYDAHFQSVNAGWKWW</sequence>